<dbReference type="GO" id="GO:0008781">
    <property type="term" value="F:N-acylneuraminate cytidylyltransferase activity"/>
    <property type="evidence" value="ECO:0007669"/>
    <property type="project" value="TreeGrafter"/>
</dbReference>
<evidence type="ECO:0000313" key="1">
    <source>
        <dbReference type="EMBL" id="SVD49630.1"/>
    </source>
</evidence>
<evidence type="ECO:0008006" key="2">
    <source>
        <dbReference type="Google" id="ProtNLM"/>
    </source>
</evidence>
<dbReference type="PANTHER" id="PTHR21485:SF3">
    <property type="entry name" value="N-ACYLNEURAMINATE CYTIDYLYLTRANSFERASE"/>
    <property type="match status" value="1"/>
</dbReference>
<dbReference type="EMBL" id="UINC01154378">
    <property type="protein sequence ID" value="SVD49630.1"/>
    <property type="molecule type" value="Genomic_DNA"/>
</dbReference>
<dbReference type="Gene3D" id="3.40.50.1000">
    <property type="entry name" value="HAD superfamily/HAD-like"/>
    <property type="match status" value="1"/>
</dbReference>
<organism evidence="1">
    <name type="scientific">marine metagenome</name>
    <dbReference type="NCBI Taxonomy" id="408172"/>
    <lineage>
        <taxon>unclassified sequences</taxon>
        <taxon>metagenomes</taxon>
        <taxon>ecological metagenomes</taxon>
    </lineage>
</organism>
<feature type="non-terminal residue" evidence="1">
    <location>
        <position position="1"/>
    </location>
</feature>
<dbReference type="SUPFAM" id="SSF56784">
    <property type="entry name" value="HAD-like"/>
    <property type="match status" value="1"/>
</dbReference>
<gene>
    <name evidence="1" type="ORF">METZ01_LOCUS402484</name>
</gene>
<dbReference type="PANTHER" id="PTHR21485">
    <property type="entry name" value="HAD SUPERFAMILY MEMBERS CMAS AND KDSC"/>
    <property type="match status" value="1"/>
</dbReference>
<dbReference type="InterPro" id="IPR036412">
    <property type="entry name" value="HAD-like_sf"/>
</dbReference>
<sequence length="71" mass="8080">VKPCEIAYIGDDVNDIELMKLIGLSVIPNDADFYTKKYANYICKTCSGRGAFRELVNLILMSKFPQKNNLY</sequence>
<dbReference type="Pfam" id="PF08282">
    <property type="entry name" value="Hydrolase_3"/>
    <property type="match status" value="1"/>
</dbReference>
<dbReference type="InterPro" id="IPR023214">
    <property type="entry name" value="HAD_sf"/>
</dbReference>
<reference evidence="1" key="1">
    <citation type="submission" date="2018-05" db="EMBL/GenBank/DDBJ databases">
        <authorList>
            <person name="Lanie J.A."/>
            <person name="Ng W.-L."/>
            <person name="Kazmierczak K.M."/>
            <person name="Andrzejewski T.M."/>
            <person name="Davidsen T.M."/>
            <person name="Wayne K.J."/>
            <person name="Tettelin H."/>
            <person name="Glass J.I."/>
            <person name="Rusch D."/>
            <person name="Podicherti R."/>
            <person name="Tsui H.-C.T."/>
            <person name="Winkler M.E."/>
        </authorList>
    </citation>
    <scope>NUCLEOTIDE SEQUENCE</scope>
</reference>
<protein>
    <recommendedName>
        <fullName evidence="2">3-deoxy-D-manno-octulosonate 8-phosphate phosphatase</fullName>
    </recommendedName>
</protein>
<proteinExistence type="predicted"/>
<name>A0A382VTD3_9ZZZZ</name>
<dbReference type="AlphaFoldDB" id="A0A382VTD3"/>
<dbReference type="InterPro" id="IPR050793">
    <property type="entry name" value="CMP-NeuNAc_synthase"/>
</dbReference>
<accession>A0A382VTD3</accession>